<evidence type="ECO:0000313" key="3">
    <source>
        <dbReference type="Proteomes" id="UP001139347"/>
    </source>
</evidence>
<keyword evidence="1" id="KW-0472">Membrane</keyword>
<protein>
    <submittedName>
        <fullName evidence="2">Uncharacterized protein</fullName>
    </submittedName>
</protein>
<keyword evidence="1" id="KW-0812">Transmembrane</keyword>
<gene>
    <name evidence="2" type="ORF">MUG84_18545</name>
</gene>
<accession>A0A9X1WX93</accession>
<name>A0A9X1WX93_9BACL</name>
<dbReference type="EMBL" id="JALIRP010000007">
    <property type="protein sequence ID" value="MCJ8013729.1"/>
    <property type="molecule type" value="Genomic_DNA"/>
</dbReference>
<organism evidence="2 3">
    <name type="scientific">Paenibacillus mangrovi</name>
    <dbReference type="NCBI Taxonomy" id="2931978"/>
    <lineage>
        <taxon>Bacteria</taxon>
        <taxon>Bacillati</taxon>
        <taxon>Bacillota</taxon>
        <taxon>Bacilli</taxon>
        <taxon>Bacillales</taxon>
        <taxon>Paenibacillaceae</taxon>
        <taxon>Paenibacillus</taxon>
    </lineage>
</organism>
<evidence type="ECO:0000256" key="1">
    <source>
        <dbReference type="SAM" id="Phobius"/>
    </source>
</evidence>
<reference evidence="2" key="1">
    <citation type="submission" date="2022-04" db="EMBL/GenBank/DDBJ databases">
        <title>Paenibacillus mangrovi sp. nov., a novel endophytic bacterium isolated from bark of Kandelia candel.</title>
        <authorList>
            <person name="Tuo L."/>
        </authorList>
    </citation>
    <scope>NUCLEOTIDE SEQUENCE</scope>
    <source>
        <strain evidence="2">KQZ6P-2</strain>
    </source>
</reference>
<comment type="caution">
    <text evidence="2">The sequence shown here is derived from an EMBL/GenBank/DDBJ whole genome shotgun (WGS) entry which is preliminary data.</text>
</comment>
<dbReference type="Proteomes" id="UP001139347">
    <property type="component" value="Unassembled WGS sequence"/>
</dbReference>
<evidence type="ECO:0000313" key="2">
    <source>
        <dbReference type="EMBL" id="MCJ8013729.1"/>
    </source>
</evidence>
<proteinExistence type="predicted"/>
<keyword evidence="3" id="KW-1185">Reference proteome</keyword>
<keyword evidence="1" id="KW-1133">Transmembrane helix</keyword>
<dbReference type="RefSeq" id="WP_244727490.1">
    <property type="nucleotide sequence ID" value="NZ_JALIRP010000007.1"/>
</dbReference>
<dbReference type="AlphaFoldDB" id="A0A9X1WX93"/>
<feature type="transmembrane region" description="Helical" evidence="1">
    <location>
        <begin position="31"/>
        <end position="52"/>
    </location>
</feature>
<sequence>MLAVLLVLGMVAVVAWIELPNVFRQRQWKEVMVIVLMLLAGASFSILSIILYKIQTPLVLIEVIYEPVNRLFGQWFS</sequence>